<dbReference type="SUPFAM" id="SSF48008">
    <property type="entry name" value="GntR ligand-binding domain-like"/>
    <property type="match status" value="1"/>
</dbReference>
<reference evidence="6" key="1">
    <citation type="submission" date="2016-10" db="EMBL/GenBank/DDBJ databases">
        <authorList>
            <person name="Varghese N."/>
            <person name="Submissions S."/>
        </authorList>
    </citation>
    <scope>NUCLEOTIDE SEQUENCE [LARGE SCALE GENOMIC DNA]</scope>
    <source>
        <strain evidence="6">GAS369</strain>
    </source>
</reference>
<keyword evidence="2" id="KW-0238">DNA-binding</keyword>
<dbReference type="EMBL" id="LT629750">
    <property type="protein sequence ID" value="SDT54902.1"/>
    <property type="molecule type" value="Genomic_DNA"/>
</dbReference>
<evidence type="ECO:0000259" key="4">
    <source>
        <dbReference type="PROSITE" id="PS50949"/>
    </source>
</evidence>
<dbReference type="PROSITE" id="PS50949">
    <property type="entry name" value="HTH_GNTR"/>
    <property type="match status" value="1"/>
</dbReference>
<evidence type="ECO:0000256" key="3">
    <source>
        <dbReference type="ARBA" id="ARBA00023163"/>
    </source>
</evidence>
<keyword evidence="6" id="KW-1185">Reference proteome</keyword>
<dbReference type="InterPro" id="IPR011711">
    <property type="entry name" value="GntR_C"/>
</dbReference>
<organism evidence="5 6">
    <name type="scientific">Bradyrhizobium canariense</name>
    <dbReference type="NCBI Taxonomy" id="255045"/>
    <lineage>
        <taxon>Bacteria</taxon>
        <taxon>Pseudomonadati</taxon>
        <taxon>Pseudomonadota</taxon>
        <taxon>Alphaproteobacteria</taxon>
        <taxon>Hyphomicrobiales</taxon>
        <taxon>Nitrobacteraceae</taxon>
        <taxon>Bradyrhizobium</taxon>
    </lineage>
</organism>
<evidence type="ECO:0000313" key="5">
    <source>
        <dbReference type="EMBL" id="SDT54902.1"/>
    </source>
</evidence>
<name>A0A1H2BA31_9BRAD</name>
<dbReference type="InterPro" id="IPR008920">
    <property type="entry name" value="TF_FadR/GntR_C"/>
</dbReference>
<dbReference type="AlphaFoldDB" id="A0A1H2BA31"/>
<dbReference type="SMART" id="SM00895">
    <property type="entry name" value="FCD"/>
    <property type="match status" value="1"/>
</dbReference>
<feature type="domain" description="HTH gntR-type" evidence="4">
    <location>
        <begin position="17"/>
        <end position="84"/>
    </location>
</feature>
<dbReference type="Pfam" id="PF07729">
    <property type="entry name" value="FCD"/>
    <property type="match status" value="1"/>
</dbReference>
<dbReference type="GO" id="GO:0003700">
    <property type="term" value="F:DNA-binding transcription factor activity"/>
    <property type="evidence" value="ECO:0007669"/>
    <property type="project" value="InterPro"/>
</dbReference>
<dbReference type="Gene3D" id="1.10.10.10">
    <property type="entry name" value="Winged helix-like DNA-binding domain superfamily/Winged helix DNA-binding domain"/>
    <property type="match status" value="1"/>
</dbReference>
<evidence type="ECO:0000313" key="6">
    <source>
        <dbReference type="Proteomes" id="UP000243904"/>
    </source>
</evidence>
<dbReference type="InterPro" id="IPR000524">
    <property type="entry name" value="Tscrpt_reg_HTH_GntR"/>
</dbReference>
<dbReference type="Gene3D" id="1.20.120.530">
    <property type="entry name" value="GntR ligand-binding domain-like"/>
    <property type="match status" value="1"/>
</dbReference>
<dbReference type="Pfam" id="PF00392">
    <property type="entry name" value="GntR"/>
    <property type="match status" value="1"/>
</dbReference>
<dbReference type="RefSeq" id="WP_146690527.1">
    <property type="nucleotide sequence ID" value="NZ_LT629750.1"/>
</dbReference>
<dbReference type="PANTHER" id="PTHR43537">
    <property type="entry name" value="TRANSCRIPTIONAL REGULATOR, GNTR FAMILY"/>
    <property type="match status" value="1"/>
</dbReference>
<dbReference type="Proteomes" id="UP000243904">
    <property type="component" value="Chromosome I"/>
</dbReference>
<dbReference type="SUPFAM" id="SSF46785">
    <property type="entry name" value="Winged helix' DNA-binding domain"/>
    <property type="match status" value="1"/>
</dbReference>
<evidence type="ECO:0000256" key="2">
    <source>
        <dbReference type="ARBA" id="ARBA00023125"/>
    </source>
</evidence>
<keyword evidence="3" id="KW-0804">Transcription</keyword>
<protein>
    <submittedName>
        <fullName evidence="5">Transcriptional regulator, GntR family</fullName>
    </submittedName>
</protein>
<evidence type="ECO:0000256" key="1">
    <source>
        <dbReference type="ARBA" id="ARBA00023015"/>
    </source>
</evidence>
<gene>
    <name evidence="5" type="ORF">SAMN05444158_6943</name>
</gene>
<sequence length="341" mass="38788">MKANRATPSALEASEKLSMQQNAFVLLKEMIKQGRIRPGEKLLEVQVAKAFGISRSPARHALQALCDAKMVQETSGRGYQVAGRPKPEDVGQIALLEKLQISPSRQWERVYAKVEQELCLRVLFGSVRVIEAPLAEYFGVSRTVARDVLGRMQSVGMVSKDGLGHWFAEQVSPARIRHLFEIRTILEPEALRQAAAFFSREELERISHSLRYPDSGRPMQMSTVGQAETDMHIDLLSRCPNREIIHALKRTHVLFVPSLYLVDPNLTVPRDILETVFHEHLMIVDQLLDKNVRKACVNLRRHLEGAHSRWMIRFEIAAKSPFPALPPYLMEPGRPFNFRQS</sequence>
<dbReference type="InterPro" id="IPR036390">
    <property type="entry name" value="WH_DNA-bd_sf"/>
</dbReference>
<accession>A0A1H2BA31</accession>
<dbReference type="SMART" id="SM00345">
    <property type="entry name" value="HTH_GNTR"/>
    <property type="match status" value="1"/>
</dbReference>
<keyword evidence="1" id="KW-0805">Transcription regulation</keyword>
<proteinExistence type="predicted"/>
<dbReference type="PANTHER" id="PTHR43537:SF5">
    <property type="entry name" value="UXU OPERON TRANSCRIPTIONAL REGULATOR"/>
    <property type="match status" value="1"/>
</dbReference>
<dbReference type="InterPro" id="IPR036388">
    <property type="entry name" value="WH-like_DNA-bd_sf"/>
</dbReference>
<dbReference type="GO" id="GO:0003677">
    <property type="term" value="F:DNA binding"/>
    <property type="evidence" value="ECO:0007669"/>
    <property type="project" value="UniProtKB-KW"/>
</dbReference>